<evidence type="ECO:0000259" key="8">
    <source>
        <dbReference type="PROSITE" id="PS50940"/>
    </source>
</evidence>
<dbReference type="InterPro" id="IPR036508">
    <property type="entry name" value="Chitin-bd_dom_sf"/>
</dbReference>
<evidence type="ECO:0000256" key="5">
    <source>
        <dbReference type="ARBA" id="ARBA00023180"/>
    </source>
</evidence>
<evidence type="ECO:0000256" key="3">
    <source>
        <dbReference type="ARBA" id="ARBA00022737"/>
    </source>
</evidence>
<accession>V5GHK2</accession>
<dbReference type="Gene3D" id="2.170.140.10">
    <property type="entry name" value="Chitin binding domain"/>
    <property type="match status" value="2"/>
</dbReference>
<feature type="compositionally biased region" description="Polar residues" evidence="6">
    <location>
        <begin position="102"/>
        <end position="125"/>
    </location>
</feature>
<dbReference type="PROSITE" id="PS50940">
    <property type="entry name" value="CHIT_BIND_II"/>
    <property type="match status" value="2"/>
</dbReference>
<proteinExistence type="predicted"/>
<dbReference type="AlphaFoldDB" id="V5GHK2"/>
<organism evidence="9">
    <name type="scientific">Anoplophora glabripennis</name>
    <name type="common">Asian longhorn beetle</name>
    <name type="synonym">Anoplophora nobilis</name>
    <dbReference type="NCBI Taxonomy" id="217634"/>
    <lineage>
        <taxon>Eukaryota</taxon>
        <taxon>Metazoa</taxon>
        <taxon>Ecdysozoa</taxon>
        <taxon>Arthropoda</taxon>
        <taxon>Hexapoda</taxon>
        <taxon>Insecta</taxon>
        <taxon>Pterygota</taxon>
        <taxon>Neoptera</taxon>
        <taxon>Endopterygota</taxon>
        <taxon>Coleoptera</taxon>
        <taxon>Polyphaga</taxon>
        <taxon>Cucujiformia</taxon>
        <taxon>Chrysomeloidea</taxon>
        <taxon>Cerambycidae</taxon>
        <taxon>Lamiinae</taxon>
        <taxon>Lamiini</taxon>
        <taxon>Anoplophora</taxon>
    </lineage>
</organism>
<evidence type="ECO:0000313" key="9">
    <source>
        <dbReference type="EMBL" id="JAB63489.1"/>
    </source>
</evidence>
<dbReference type="InterPro" id="IPR051940">
    <property type="entry name" value="Chitin_bind-dev_reg"/>
</dbReference>
<feature type="region of interest" description="Disordered" evidence="6">
    <location>
        <begin position="86"/>
        <end position="214"/>
    </location>
</feature>
<feature type="compositionally biased region" description="Low complexity" evidence="6">
    <location>
        <begin position="197"/>
        <end position="214"/>
    </location>
</feature>
<keyword evidence="4" id="KW-1015">Disulfide bond</keyword>
<reference evidence="9" key="1">
    <citation type="submission" date="2013-07" db="EMBL/GenBank/DDBJ databases">
        <title>Midgut Transcriptome Profiling of Anoplphora glabripennis, a Lignocellulose Degrading, Wood-Boring Cerambycid.</title>
        <authorList>
            <person name="Scully E.D."/>
            <person name="Hoover K."/>
            <person name="Carlson J.E."/>
            <person name="Tien M."/>
            <person name="Geib S.M."/>
        </authorList>
    </citation>
    <scope>NUCLEOTIDE SEQUENCE</scope>
</reference>
<dbReference type="Pfam" id="PF01607">
    <property type="entry name" value="CBM_14"/>
    <property type="match status" value="2"/>
</dbReference>
<keyword evidence="2 7" id="KW-0732">Signal</keyword>
<keyword evidence="5" id="KW-0325">Glycoprotein</keyword>
<evidence type="ECO:0000256" key="6">
    <source>
        <dbReference type="SAM" id="MobiDB-lite"/>
    </source>
</evidence>
<dbReference type="PANTHER" id="PTHR23301">
    <property type="entry name" value="CHITIN BINDING PERITROPHIN-A"/>
    <property type="match status" value="1"/>
</dbReference>
<dbReference type="EMBL" id="GALX01004977">
    <property type="protein sequence ID" value="JAB63489.1"/>
    <property type="molecule type" value="Transcribed_RNA"/>
</dbReference>
<dbReference type="InterPro" id="IPR002557">
    <property type="entry name" value="Chitin-bd_dom"/>
</dbReference>
<protein>
    <recommendedName>
        <fullName evidence="8">Chitin-binding type-2 domain-containing protein</fullName>
    </recommendedName>
</protein>
<feature type="chain" id="PRO_5004733632" description="Chitin-binding type-2 domain-containing protein" evidence="7">
    <location>
        <begin position="23"/>
        <end position="271"/>
    </location>
</feature>
<dbReference type="SMART" id="SM00494">
    <property type="entry name" value="ChtBD2"/>
    <property type="match status" value="2"/>
</dbReference>
<keyword evidence="3" id="KW-0677">Repeat</keyword>
<evidence type="ECO:0000256" key="2">
    <source>
        <dbReference type="ARBA" id="ARBA00022729"/>
    </source>
</evidence>
<evidence type="ECO:0000256" key="7">
    <source>
        <dbReference type="SAM" id="SignalP"/>
    </source>
</evidence>
<dbReference type="SUPFAM" id="SSF57625">
    <property type="entry name" value="Invertebrate chitin-binding proteins"/>
    <property type="match status" value="2"/>
</dbReference>
<feature type="signal peptide" evidence="7">
    <location>
        <begin position="1"/>
        <end position="22"/>
    </location>
</feature>
<dbReference type="GO" id="GO:0008061">
    <property type="term" value="F:chitin binding"/>
    <property type="evidence" value="ECO:0007669"/>
    <property type="project" value="UniProtKB-KW"/>
</dbReference>
<feature type="domain" description="Chitin-binding type-2" evidence="8">
    <location>
        <begin position="29"/>
        <end position="83"/>
    </location>
</feature>
<feature type="domain" description="Chitin-binding type-2" evidence="8">
    <location>
        <begin position="215"/>
        <end position="271"/>
    </location>
</feature>
<evidence type="ECO:0000256" key="4">
    <source>
        <dbReference type="ARBA" id="ARBA00023157"/>
    </source>
</evidence>
<dbReference type="GO" id="GO:0005576">
    <property type="term" value="C:extracellular region"/>
    <property type="evidence" value="ECO:0007669"/>
    <property type="project" value="InterPro"/>
</dbReference>
<name>V5GHK2_ANOGL</name>
<feature type="compositionally biased region" description="Acidic residues" evidence="6">
    <location>
        <begin position="129"/>
        <end position="153"/>
    </location>
</feature>
<dbReference type="PANTHER" id="PTHR23301:SF0">
    <property type="entry name" value="CHITIN-BINDING TYPE-2 DOMAIN-CONTAINING PROTEIN-RELATED"/>
    <property type="match status" value="1"/>
</dbReference>
<sequence>MTYLWKTTSVAVLLLAAVCVLANPSLLSTEECLDEVSWPDPTNCSGYYVCAPWGSQVMECASGTHYNPIIQTCDWPDVVGCVVSTTSTEDPIPTTVPAQPPTDASSTEAPSTEAPSTEMPSTELPSTEAPEEPTDVPEEPTEIPEESTEEPTEAPELSTESTEETEIPEESEPTETPEQDTPEPEPTETPEPETTESPEPTTVPPTTTTESKTPSDICAEFRDLFFITSYPNDCTRFIACNYGEPFILNCPEGNFFSPILSSCISDSSHCA</sequence>
<feature type="compositionally biased region" description="Acidic residues" evidence="6">
    <location>
        <begin position="161"/>
        <end position="196"/>
    </location>
</feature>
<evidence type="ECO:0000256" key="1">
    <source>
        <dbReference type="ARBA" id="ARBA00022669"/>
    </source>
</evidence>
<keyword evidence="1" id="KW-0147">Chitin-binding</keyword>